<dbReference type="AlphaFoldDB" id="G1XFK2"/>
<dbReference type="eggNOG" id="ENOG502R9QD">
    <property type="taxonomic scope" value="Eukaryota"/>
</dbReference>
<feature type="domain" description="DUF6603" evidence="1">
    <location>
        <begin position="21"/>
        <end position="194"/>
    </location>
</feature>
<dbReference type="STRING" id="756982.G1XFK2"/>
<dbReference type="InterPro" id="IPR046538">
    <property type="entry name" value="DUF6603"/>
</dbReference>
<dbReference type="Pfam" id="PF20248">
    <property type="entry name" value="DUF6603"/>
    <property type="match status" value="2"/>
</dbReference>
<sequence>MTITAPETDAGSDKATPMAPIRKKIGSVEILGLGLKFDTKDKNNLLSFSIDATVTLGPITFAVRDFKLTFDITGLSLDDLSKAIPKPSIGGLAASFDRPPLTLAGAFAHQEDEISESFLRGAIVGYTPYKFEAAGYYGETKADKMKSFFAYCKLNGPLMTLGYANINGITGGFGYNSNVKFPTPDAVLAFLLMNGDMVAASLTVFAFQILTVEAAAVVHWTPQIKIGIFGIATAIMPKEVTSESAIFAKVQLGIVATLDIGNGVLAVEGQLTPSSFVLDKNCHLRGGFAFYTWFEGTDPAASNQDGTDLVFTIGGYHPSFKKPPSNAISITGEAYFAITPKVCMGSGRLNIFLVLGPLNAFFDAFVDFLINYKPFNFRAQGGLTVGVKYTLDLWITSIHIDIEIGARIYLYGPPIYGTVHVDFWVFGFDVTFGAQNALVNSGVDLEQLYDFVLQKDAAGASMASVFHHDTNKDKLEWKADKEEPVHENDTDLPIIFSCQSGLIPSAKQETKEKEPWRVTPMDFSFMPGITTEVESIPFASPAQDKIYGKPMKKPSTLGAIGSVLTLTITQQKDTIVEPGLEADPLVPIWKKSEPATKPVPSALWGEYFESQDPSSGDGTKQIDDLLSGSKGSINLMMDVTVSQPDTVKPTEAIKEFDILKTMSQTAAVTHWPPNPSQNDK</sequence>
<evidence type="ECO:0000313" key="2">
    <source>
        <dbReference type="EMBL" id="EGX48040.1"/>
    </source>
</evidence>
<proteinExistence type="predicted"/>
<gene>
    <name evidence="2" type="ORF">AOL_s00081g144</name>
</gene>
<organism evidence="2 3">
    <name type="scientific">Arthrobotrys oligospora (strain ATCC 24927 / CBS 115.81 / DSM 1491)</name>
    <name type="common">Nematode-trapping fungus</name>
    <name type="synonym">Didymozoophaga oligospora</name>
    <dbReference type="NCBI Taxonomy" id="756982"/>
    <lineage>
        <taxon>Eukaryota</taxon>
        <taxon>Fungi</taxon>
        <taxon>Dikarya</taxon>
        <taxon>Ascomycota</taxon>
        <taxon>Pezizomycotina</taxon>
        <taxon>Orbiliomycetes</taxon>
        <taxon>Orbiliales</taxon>
        <taxon>Orbiliaceae</taxon>
        <taxon>Orbilia</taxon>
        <taxon>Orbilia oligospora</taxon>
    </lineage>
</organism>
<dbReference type="InParanoid" id="G1XFK2"/>
<feature type="domain" description="DUF6603" evidence="1">
    <location>
        <begin position="197"/>
        <end position="463"/>
    </location>
</feature>
<keyword evidence="3" id="KW-1185">Reference proteome</keyword>
<dbReference type="EMBL" id="ADOT01000146">
    <property type="protein sequence ID" value="EGX48040.1"/>
    <property type="molecule type" value="Genomic_DNA"/>
</dbReference>
<reference evidence="2 3" key="1">
    <citation type="journal article" date="2011" name="PLoS Pathog.">
        <title>Genomic and proteomic analyses of the fungus Arthrobotrys oligospora provide insights into nematode-trap formation.</title>
        <authorList>
            <person name="Yang J."/>
            <person name="Wang L."/>
            <person name="Ji X."/>
            <person name="Feng Y."/>
            <person name="Li X."/>
            <person name="Zou C."/>
            <person name="Xu J."/>
            <person name="Ren Y."/>
            <person name="Mi Q."/>
            <person name="Wu J."/>
            <person name="Liu S."/>
            <person name="Liu Y."/>
            <person name="Huang X."/>
            <person name="Wang H."/>
            <person name="Niu X."/>
            <person name="Li J."/>
            <person name="Liang L."/>
            <person name="Luo Y."/>
            <person name="Ji K."/>
            <person name="Zhou W."/>
            <person name="Yu Z."/>
            <person name="Li G."/>
            <person name="Liu Y."/>
            <person name="Li L."/>
            <person name="Qiao M."/>
            <person name="Feng L."/>
            <person name="Zhang K.-Q."/>
        </authorList>
    </citation>
    <scope>NUCLEOTIDE SEQUENCE [LARGE SCALE GENOMIC DNA]</scope>
    <source>
        <strain evidence="3">ATCC 24927 / CBS 115.81 / DSM 1491</strain>
    </source>
</reference>
<evidence type="ECO:0000313" key="3">
    <source>
        <dbReference type="Proteomes" id="UP000008784"/>
    </source>
</evidence>
<accession>G1XFK2</accession>
<dbReference type="Proteomes" id="UP000008784">
    <property type="component" value="Unassembled WGS sequence"/>
</dbReference>
<name>G1XFK2_ARTOA</name>
<dbReference type="RefSeq" id="XP_011123264.1">
    <property type="nucleotide sequence ID" value="XM_011124962.1"/>
</dbReference>
<evidence type="ECO:0000259" key="1">
    <source>
        <dbReference type="Pfam" id="PF20248"/>
    </source>
</evidence>
<dbReference type="OrthoDB" id="5352492at2759"/>
<dbReference type="HOGENOM" id="CLU_404364_0_0_1"/>
<protein>
    <recommendedName>
        <fullName evidence="1">DUF6603 domain-containing protein</fullName>
    </recommendedName>
</protein>
<dbReference type="GeneID" id="22894157"/>
<comment type="caution">
    <text evidence="2">The sequence shown here is derived from an EMBL/GenBank/DDBJ whole genome shotgun (WGS) entry which is preliminary data.</text>
</comment>